<keyword evidence="9" id="KW-1185">Reference proteome</keyword>
<gene>
    <name evidence="8" type="ORF">BCV69DRAFT_250378</name>
</gene>
<dbReference type="STRING" id="1684307.A0A316U303"/>
<feature type="compositionally biased region" description="Pro residues" evidence="6">
    <location>
        <begin position="974"/>
        <end position="983"/>
    </location>
</feature>
<dbReference type="PANTHER" id="PTHR23030:SF30">
    <property type="entry name" value="TYROSINE-PROTEIN PHOSPHATASE NON-RECEPTOR TYPE 23"/>
    <property type="match status" value="1"/>
</dbReference>
<dbReference type="Proteomes" id="UP000245942">
    <property type="component" value="Unassembled WGS sequence"/>
</dbReference>
<feature type="compositionally biased region" description="Polar residues" evidence="6">
    <location>
        <begin position="603"/>
        <end position="617"/>
    </location>
</feature>
<dbReference type="Gene3D" id="1.20.140.50">
    <property type="entry name" value="alix/aip1 like domains"/>
    <property type="match status" value="1"/>
</dbReference>
<feature type="compositionally biased region" description="Low complexity" evidence="6">
    <location>
        <begin position="938"/>
        <end position="948"/>
    </location>
</feature>
<feature type="region of interest" description="Disordered" evidence="6">
    <location>
        <begin position="601"/>
        <end position="631"/>
    </location>
</feature>
<evidence type="ECO:0000256" key="2">
    <source>
        <dbReference type="ARBA" id="ARBA00004496"/>
    </source>
</evidence>
<sequence length="1056" mass="113205">MSSTQSPLLWIPCKATEDVQVATAVSSLISSSYGEDPKKYSSSLHSLARARSDAVKGATGSDTTTRDLLFKWFHILEMLEVRFPEVRVPFTWKDAFTGKSISQYSLAYEKAGVIFNTAAVLSSIAAATPRLGGVGGSSGDGTKRAYTALRQAAGFFTYISDNFLHAPSTDMSRALLKWMVPLLLTQANEVFLEKTLVGKSSAGLIAKLAQGVASGYTALAEESKDWRDKDVIDKTWVMLLTAKARHFSSLAHYYKAQADATAGNHGHGLVRLTLAETLSKEAVKLSNGFSACHPASSGPSASAATTFGYSTPAASAYTMPSDAGPSLVALVSSHLALVSEKRAQAVKDNDLIYHDILPSESTLPPIDKTAPAAAISIAEVYATPEVQRVIGPDLFAKLVPLGVHERASLYSEEKAKLARAEAEKCDLAEGERVATLDAMGLPASLEKFRAAVSGKGNWESLVDPPSEVMTWAEEEINGGPARGADPLGPGSRGVQEAFTKIRPLRQAAQQDLQAATTSLDEESRLCEKARVKIGHQFKQDPSGSIPRVKEMRSELRNNRDALKQAEDNDGRIEQRWNEVRQDVELLGRGREAIEGAFAEAVSRTDTSTGAPSATSLLDVSEEDERRSTEDLTQLKRSVEALDAALVKLSKVKRERDTVLSELREKLQTDDIGHLLILNHRGGSNQAAQEAALFRQELEKFRPWLTRLNQAISAQHHLLSEISSLWSTINSSAQGKRITQEWGSKSRGKERLTQRLRAARDGNAEVRAALGKGLQFYEELGQIARGLKASARQWSEERSREREGMEREAEWEGRLGSNGGTGGGAGGLNGLEKSMDGMPAASPYGGGPPPAPLPQRQSSGNYGQAPSGPGPGAYGLPPHQYQQPHSQPPNPYSSPYSSNTSSSSIPSALPPPPPRPDQNRYPYGAQHAPLTTGYPAPPSAQQHQHQYQSAPPPSPSVHQSYGSTSSYGGPGGYTPAPPTAPPRAPYGAYGTPAPAPAPSHTSSGYAGPPPPPAPYGGQASHQHYQGQQGHGQQQQPYPGYAGAPPPPPPSNQQWRGY</sequence>
<evidence type="ECO:0000256" key="5">
    <source>
        <dbReference type="ARBA" id="ARBA00041284"/>
    </source>
</evidence>
<dbReference type="SMART" id="SM01041">
    <property type="entry name" value="BRO1"/>
    <property type="match status" value="1"/>
</dbReference>
<reference evidence="8 9" key="1">
    <citation type="journal article" date="2018" name="Mol. Biol. Evol.">
        <title>Broad Genomic Sampling Reveals a Smut Pathogenic Ancestry of the Fungal Clade Ustilaginomycotina.</title>
        <authorList>
            <person name="Kijpornyongpan T."/>
            <person name="Mondo S.J."/>
            <person name="Barry K."/>
            <person name="Sandor L."/>
            <person name="Lee J."/>
            <person name="Lipzen A."/>
            <person name="Pangilinan J."/>
            <person name="LaButti K."/>
            <person name="Hainaut M."/>
            <person name="Henrissat B."/>
            <person name="Grigoriev I.V."/>
            <person name="Spatafora J.W."/>
            <person name="Aime M.C."/>
        </authorList>
    </citation>
    <scope>NUCLEOTIDE SEQUENCE [LARGE SCALE GENOMIC DNA]</scope>
    <source>
        <strain evidence="8 9">MCA 4718</strain>
    </source>
</reference>
<dbReference type="Gene3D" id="1.25.40.280">
    <property type="entry name" value="alix/aip1 like domains"/>
    <property type="match status" value="1"/>
</dbReference>
<evidence type="ECO:0000259" key="7">
    <source>
        <dbReference type="PROSITE" id="PS51180"/>
    </source>
</evidence>
<dbReference type="PROSITE" id="PS51180">
    <property type="entry name" value="BRO1"/>
    <property type="match status" value="1"/>
</dbReference>
<dbReference type="Gene3D" id="1.20.120.560">
    <property type="entry name" value="alix/aip1 in complex with the ypdl late domain"/>
    <property type="match status" value="1"/>
</dbReference>
<name>A0A316U303_9BASI</name>
<dbReference type="Pfam" id="PF03097">
    <property type="entry name" value="BRO1"/>
    <property type="match status" value="1"/>
</dbReference>
<comment type="subcellular location">
    <subcellularLocation>
        <location evidence="2">Cytoplasm</location>
    </subcellularLocation>
    <subcellularLocation>
        <location evidence="1">Endosome</location>
    </subcellularLocation>
</comment>
<feature type="compositionally biased region" description="Low complexity" evidence="6">
    <location>
        <begin position="1014"/>
        <end position="1041"/>
    </location>
</feature>
<evidence type="ECO:0000256" key="1">
    <source>
        <dbReference type="ARBA" id="ARBA00004177"/>
    </source>
</evidence>
<evidence type="ECO:0000313" key="9">
    <source>
        <dbReference type="Proteomes" id="UP000245942"/>
    </source>
</evidence>
<dbReference type="InterPro" id="IPR038499">
    <property type="entry name" value="BRO1_sf"/>
</dbReference>
<dbReference type="GO" id="GO:0043328">
    <property type="term" value="P:protein transport to vacuole involved in ubiquitin-dependent protein catabolic process via the multivesicular body sorting pathway"/>
    <property type="evidence" value="ECO:0007669"/>
    <property type="project" value="TreeGrafter"/>
</dbReference>
<evidence type="ECO:0000256" key="4">
    <source>
        <dbReference type="ARBA" id="ARBA00022753"/>
    </source>
</evidence>
<dbReference type="GeneID" id="37012114"/>
<dbReference type="GO" id="GO:0005768">
    <property type="term" value="C:endosome"/>
    <property type="evidence" value="ECO:0007669"/>
    <property type="project" value="UniProtKB-SubCell"/>
</dbReference>
<evidence type="ECO:0000256" key="3">
    <source>
        <dbReference type="ARBA" id="ARBA00022490"/>
    </source>
</evidence>
<feature type="compositionally biased region" description="Basic and acidic residues" evidence="6">
    <location>
        <begin position="793"/>
        <end position="812"/>
    </location>
</feature>
<feature type="compositionally biased region" description="Low complexity" evidence="6">
    <location>
        <begin position="892"/>
        <end position="906"/>
    </location>
</feature>
<evidence type="ECO:0000256" key="6">
    <source>
        <dbReference type="SAM" id="MobiDB-lite"/>
    </source>
</evidence>
<keyword evidence="3" id="KW-0963">Cytoplasm</keyword>
<dbReference type="Pfam" id="PF13949">
    <property type="entry name" value="ALIX_LYPXL_bnd"/>
    <property type="match status" value="1"/>
</dbReference>
<feature type="compositionally biased region" description="Polar residues" evidence="6">
    <location>
        <begin position="854"/>
        <end position="863"/>
    </location>
</feature>
<dbReference type="InterPro" id="IPR004328">
    <property type="entry name" value="BRO1_dom"/>
</dbReference>
<protein>
    <recommendedName>
        <fullName evidence="5">BRO domain-containing protein 1</fullName>
    </recommendedName>
</protein>
<proteinExistence type="predicted"/>
<organism evidence="8 9">
    <name type="scientific">Pseudomicrostroma glucosiphilum</name>
    <dbReference type="NCBI Taxonomy" id="1684307"/>
    <lineage>
        <taxon>Eukaryota</taxon>
        <taxon>Fungi</taxon>
        <taxon>Dikarya</taxon>
        <taxon>Basidiomycota</taxon>
        <taxon>Ustilaginomycotina</taxon>
        <taxon>Exobasidiomycetes</taxon>
        <taxon>Microstromatales</taxon>
        <taxon>Microstromatales incertae sedis</taxon>
        <taxon>Pseudomicrostroma</taxon>
    </lineage>
</organism>
<feature type="region of interest" description="Disordered" evidence="6">
    <location>
        <begin position="788"/>
        <end position="1056"/>
    </location>
</feature>
<dbReference type="RefSeq" id="XP_025346859.1">
    <property type="nucleotide sequence ID" value="XM_025490380.1"/>
</dbReference>
<feature type="compositionally biased region" description="Gly residues" evidence="6">
    <location>
        <begin position="815"/>
        <end position="828"/>
    </location>
</feature>
<dbReference type="PANTHER" id="PTHR23030">
    <property type="entry name" value="PCD6 INTERACTING PROTEIN-RELATED"/>
    <property type="match status" value="1"/>
</dbReference>
<keyword evidence="4" id="KW-0967">Endosome</keyword>
<dbReference type="EMBL" id="KZ819330">
    <property type="protein sequence ID" value="PWN19699.1"/>
    <property type="molecule type" value="Genomic_DNA"/>
</dbReference>
<evidence type="ECO:0000313" key="8">
    <source>
        <dbReference type="EMBL" id="PWN19699.1"/>
    </source>
</evidence>
<accession>A0A316U303</accession>
<dbReference type="InterPro" id="IPR025304">
    <property type="entry name" value="ALIX_V_dom"/>
</dbReference>
<dbReference type="AlphaFoldDB" id="A0A316U303"/>
<feature type="domain" description="BRO1" evidence="7">
    <location>
        <begin position="7"/>
        <end position="432"/>
    </location>
</feature>
<dbReference type="OrthoDB" id="2141925at2759"/>